<accession>A0A7R9P856</accession>
<name>A0A7R9P856_TIMCA</name>
<organism evidence="1">
    <name type="scientific">Timema californicum</name>
    <name type="common">California timema</name>
    <name type="synonym">Walking stick</name>
    <dbReference type="NCBI Taxonomy" id="61474"/>
    <lineage>
        <taxon>Eukaryota</taxon>
        <taxon>Metazoa</taxon>
        <taxon>Ecdysozoa</taxon>
        <taxon>Arthropoda</taxon>
        <taxon>Hexapoda</taxon>
        <taxon>Insecta</taxon>
        <taxon>Pterygota</taxon>
        <taxon>Neoptera</taxon>
        <taxon>Polyneoptera</taxon>
        <taxon>Phasmatodea</taxon>
        <taxon>Timematodea</taxon>
        <taxon>Timematoidea</taxon>
        <taxon>Timematidae</taxon>
        <taxon>Timema</taxon>
    </lineage>
</organism>
<reference evidence="1" key="1">
    <citation type="submission" date="2020-11" db="EMBL/GenBank/DDBJ databases">
        <authorList>
            <person name="Tran Van P."/>
        </authorList>
    </citation>
    <scope>NUCLEOTIDE SEQUENCE</scope>
</reference>
<sequence length="86" mass="9320">MVMSRRVTSPSQTFSSTVLLYAYIGGLTLLHRTVAQAYSLEEDTVTFSVNRDITYQDVYGFGGADTDATGVTKSSLSEDAGDTLIR</sequence>
<dbReference type="EMBL" id="OE181696">
    <property type="protein sequence ID" value="CAD7573563.1"/>
    <property type="molecule type" value="Genomic_DNA"/>
</dbReference>
<evidence type="ECO:0000313" key="1">
    <source>
        <dbReference type="EMBL" id="CAD7573563.1"/>
    </source>
</evidence>
<gene>
    <name evidence="1" type="ORF">TCMB3V08_LOCUS6198</name>
</gene>
<protein>
    <submittedName>
        <fullName evidence="1">(California timema) hypothetical protein</fullName>
    </submittedName>
</protein>
<dbReference type="AlphaFoldDB" id="A0A7R9P856"/>
<proteinExistence type="predicted"/>